<accession>A0A1M6YUR2</accession>
<evidence type="ECO:0000313" key="2">
    <source>
        <dbReference type="Proteomes" id="UP000183208"/>
    </source>
</evidence>
<dbReference type="InterPro" id="IPR019285">
    <property type="entry name" value="DUF2336"/>
</dbReference>
<dbReference type="RefSeq" id="WP_074820765.1">
    <property type="nucleotide sequence ID" value="NZ_FNTI01000001.1"/>
</dbReference>
<dbReference type="OrthoDB" id="7888976at2"/>
<gene>
    <name evidence="1" type="ORF">SAMN05444171_3348</name>
</gene>
<dbReference type="Proteomes" id="UP000183208">
    <property type="component" value="Unassembled WGS sequence"/>
</dbReference>
<dbReference type="Pfam" id="PF10098">
    <property type="entry name" value="DUF2336"/>
    <property type="match status" value="1"/>
</dbReference>
<dbReference type="AlphaFoldDB" id="A0A1M6YUR2"/>
<name>A0A1M6YUR2_9BRAD</name>
<evidence type="ECO:0000313" key="1">
    <source>
        <dbReference type="EMBL" id="SED17474.1"/>
    </source>
</evidence>
<protein>
    <submittedName>
        <fullName evidence="1">Uncharacterized conserved protein, DUF2336 family</fullName>
    </submittedName>
</protein>
<organism evidence="1 2">
    <name type="scientific">Bradyrhizobium lablabi</name>
    <dbReference type="NCBI Taxonomy" id="722472"/>
    <lineage>
        <taxon>Bacteria</taxon>
        <taxon>Pseudomonadati</taxon>
        <taxon>Pseudomonadota</taxon>
        <taxon>Alphaproteobacteria</taxon>
        <taxon>Hyphomicrobiales</taxon>
        <taxon>Nitrobacteraceae</taxon>
        <taxon>Bradyrhizobium</taxon>
    </lineage>
</organism>
<reference evidence="1 2" key="1">
    <citation type="submission" date="2016-10" db="EMBL/GenBank/DDBJ databases">
        <authorList>
            <person name="de Groot N.N."/>
        </authorList>
    </citation>
    <scope>NUCLEOTIDE SEQUENCE [LARGE SCALE GENOMIC DNA]</scope>
    <source>
        <strain evidence="1 2">GAS522</strain>
    </source>
</reference>
<sequence>MTTAATLIPELDDIVRRGGPKRRADAARRVSELFLQGAASFRADHVDLFDGVLTSLVPHAELAARASLAERLSLLVNAPRGLVGQLAREDEIAIAGPLLRRSPVIDDQTLIAIAQAKGQDHLLAMTERRALSSDLTDVMVRRGDRDVVRGAAGNAGAAFSSDGYSTLIKRAGQDGVLTLKVGQRDDLSAEQLKDLLSGSVDVVRRRLFEVVKPARQMAIKRAMNEISGVVERVDGNRNFEPAQRTILALHRDGALVESALLNFAKANKYEESIAALAAMTGVKIATLDRLIAGDRYDPILIAGKAVGLEWATVRALILLRLGPNRVASPSDIESARVNFARLMPSTAERVVGFWKTRPPA</sequence>
<dbReference type="EMBL" id="FNTI01000001">
    <property type="protein sequence ID" value="SED17474.1"/>
    <property type="molecule type" value="Genomic_DNA"/>
</dbReference>
<proteinExistence type="predicted"/>